<dbReference type="InterPro" id="IPR036394">
    <property type="entry name" value="Ribosomal_uL22_sf"/>
</dbReference>
<dbReference type="NCBIfam" id="TIGR01038">
    <property type="entry name" value="uL22_arch_euk"/>
    <property type="match status" value="1"/>
</dbReference>
<organism evidence="7 8">
    <name type="scientific">Brassicogethes aeneus</name>
    <name type="common">Rape pollen beetle</name>
    <name type="synonym">Meligethes aeneus</name>
    <dbReference type="NCBI Taxonomy" id="1431903"/>
    <lineage>
        <taxon>Eukaryota</taxon>
        <taxon>Metazoa</taxon>
        <taxon>Ecdysozoa</taxon>
        <taxon>Arthropoda</taxon>
        <taxon>Hexapoda</taxon>
        <taxon>Insecta</taxon>
        <taxon>Pterygota</taxon>
        <taxon>Neoptera</taxon>
        <taxon>Endopterygota</taxon>
        <taxon>Coleoptera</taxon>
        <taxon>Polyphaga</taxon>
        <taxon>Cucujiformia</taxon>
        <taxon>Nitidulidae</taxon>
        <taxon>Meligethinae</taxon>
        <taxon>Brassicogethes</taxon>
    </lineage>
</organism>
<keyword evidence="8" id="KW-1185">Reference proteome</keyword>
<evidence type="ECO:0000256" key="2">
    <source>
        <dbReference type="ARBA" id="ARBA00022980"/>
    </source>
</evidence>
<evidence type="ECO:0000256" key="3">
    <source>
        <dbReference type="ARBA" id="ARBA00023274"/>
    </source>
</evidence>
<dbReference type="OrthoDB" id="10254664at2759"/>
<dbReference type="CDD" id="cd00336">
    <property type="entry name" value="Ribosomal_L22"/>
    <property type="match status" value="1"/>
</dbReference>
<evidence type="ECO:0000313" key="7">
    <source>
        <dbReference type="EMBL" id="CAH0564015.1"/>
    </source>
</evidence>
<protein>
    <recommendedName>
        <fullName evidence="4">Large ribosomal subunit protein uL22</fullName>
    </recommendedName>
    <alternativeName>
        <fullName evidence="5">60S ribosomal protein L17</fullName>
    </alternativeName>
</protein>
<gene>
    <name evidence="7" type="ORF">MELIAE_LOCUS12656</name>
</gene>
<name>A0A9P0BKY6_BRAAE</name>
<dbReference type="InterPro" id="IPR001063">
    <property type="entry name" value="Ribosomal_uL22"/>
</dbReference>
<dbReference type="PANTHER" id="PTHR11593:SF10">
    <property type="entry name" value="60S RIBOSOMAL PROTEIN L17"/>
    <property type="match status" value="1"/>
</dbReference>
<evidence type="ECO:0000256" key="6">
    <source>
        <dbReference type="RuleBase" id="RU004005"/>
    </source>
</evidence>
<evidence type="ECO:0000313" key="8">
    <source>
        <dbReference type="Proteomes" id="UP001154078"/>
    </source>
</evidence>
<dbReference type="GO" id="GO:0003735">
    <property type="term" value="F:structural constituent of ribosome"/>
    <property type="evidence" value="ECO:0007669"/>
    <property type="project" value="InterPro"/>
</dbReference>
<dbReference type="Proteomes" id="UP001154078">
    <property type="component" value="Chromosome 9"/>
</dbReference>
<keyword evidence="3 6" id="KW-0687">Ribonucleoprotein</keyword>
<proteinExistence type="inferred from homology"/>
<keyword evidence="2 6" id="KW-0689">Ribosomal protein</keyword>
<dbReference type="InterPro" id="IPR005721">
    <property type="entry name" value="Ribosomal_uL22_euk/arc"/>
</dbReference>
<accession>A0A9P0BKY6</accession>
<comment type="similarity">
    <text evidence="1 6">Belongs to the universal ribosomal protein uL22 family.</text>
</comment>
<dbReference type="SUPFAM" id="SSF54843">
    <property type="entry name" value="Ribosomal protein L22"/>
    <property type="match status" value="1"/>
</dbReference>
<dbReference type="Pfam" id="PF00237">
    <property type="entry name" value="Ribosomal_L22"/>
    <property type="match status" value="1"/>
</dbReference>
<dbReference type="Gene3D" id="3.90.470.10">
    <property type="entry name" value="Ribosomal protein L22/L17"/>
    <property type="match status" value="1"/>
</dbReference>
<dbReference type="AlphaFoldDB" id="A0A9P0BKY6"/>
<sequence length="160" mass="18163">MARGDSCHYSVKYNVGEVVRAKASNVPVHFKNTVEAARQLKGLSVQKAENYMKNVLARKVCVPFRRFKSGIGKCGQAKQFKTVVGRWPVKSIKALQMLLRNAVSNCDYFGKDPADFMIQHIQVNQAPVVTRRTYRAHGRINPFVRHLSHLQIILSEKVKL</sequence>
<evidence type="ECO:0000256" key="1">
    <source>
        <dbReference type="ARBA" id="ARBA00009451"/>
    </source>
</evidence>
<dbReference type="EMBL" id="OV121140">
    <property type="protein sequence ID" value="CAH0564015.1"/>
    <property type="molecule type" value="Genomic_DNA"/>
</dbReference>
<evidence type="ECO:0000256" key="5">
    <source>
        <dbReference type="ARBA" id="ARBA00035325"/>
    </source>
</evidence>
<evidence type="ECO:0000256" key="4">
    <source>
        <dbReference type="ARBA" id="ARBA00035207"/>
    </source>
</evidence>
<reference evidence="7" key="1">
    <citation type="submission" date="2021-12" db="EMBL/GenBank/DDBJ databases">
        <authorList>
            <person name="King R."/>
        </authorList>
    </citation>
    <scope>NUCLEOTIDE SEQUENCE</scope>
</reference>
<dbReference type="GO" id="GO:0002181">
    <property type="term" value="P:cytoplasmic translation"/>
    <property type="evidence" value="ECO:0007669"/>
    <property type="project" value="TreeGrafter"/>
</dbReference>
<dbReference type="PANTHER" id="PTHR11593">
    <property type="entry name" value="60S RIBOSOMAL PROTEIN L17"/>
    <property type="match status" value="1"/>
</dbReference>
<dbReference type="GO" id="GO:0022625">
    <property type="term" value="C:cytosolic large ribosomal subunit"/>
    <property type="evidence" value="ECO:0007669"/>
    <property type="project" value="TreeGrafter"/>
</dbReference>